<organism evidence="1">
    <name type="scientific">viral metagenome</name>
    <dbReference type="NCBI Taxonomy" id="1070528"/>
    <lineage>
        <taxon>unclassified sequences</taxon>
        <taxon>metagenomes</taxon>
        <taxon>organismal metagenomes</taxon>
    </lineage>
</organism>
<dbReference type="AlphaFoldDB" id="A0A6C0ICX9"/>
<protein>
    <submittedName>
        <fullName evidence="1">Uncharacterized protein</fullName>
    </submittedName>
</protein>
<name>A0A6C0ICX9_9ZZZZ</name>
<sequence length="45" mass="5719">MDKMLWILYRDKVPVLRRDWSWTRSWTHEDPKRSEAETAMFFWLC</sequence>
<proteinExistence type="predicted"/>
<accession>A0A6C0ICX9</accession>
<dbReference type="EMBL" id="MN740157">
    <property type="protein sequence ID" value="QHT90742.1"/>
    <property type="molecule type" value="Genomic_DNA"/>
</dbReference>
<evidence type="ECO:0000313" key="1">
    <source>
        <dbReference type="EMBL" id="QHT90742.1"/>
    </source>
</evidence>
<reference evidence="1" key="1">
    <citation type="journal article" date="2020" name="Nature">
        <title>Giant virus diversity and host interactions through global metagenomics.</title>
        <authorList>
            <person name="Schulz F."/>
            <person name="Roux S."/>
            <person name="Paez-Espino D."/>
            <person name="Jungbluth S."/>
            <person name="Walsh D.A."/>
            <person name="Denef V.J."/>
            <person name="McMahon K.D."/>
            <person name="Konstantinidis K.T."/>
            <person name="Eloe-Fadrosh E.A."/>
            <person name="Kyrpides N.C."/>
            <person name="Woyke T."/>
        </authorList>
    </citation>
    <scope>NUCLEOTIDE SEQUENCE</scope>
    <source>
        <strain evidence="1">GVMAG-M-3300023184-71</strain>
    </source>
</reference>